<accession>A0A1D2VMS3</accession>
<evidence type="ECO:0000313" key="4">
    <source>
        <dbReference type="Proteomes" id="UP000095038"/>
    </source>
</evidence>
<evidence type="ECO:0000256" key="1">
    <source>
        <dbReference type="SAM" id="MobiDB-lite"/>
    </source>
</evidence>
<reference evidence="4" key="1">
    <citation type="submission" date="2016-05" db="EMBL/GenBank/DDBJ databases">
        <title>Comparative genomics of biotechnologically important yeasts.</title>
        <authorList>
            <consortium name="DOE Joint Genome Institute"/>
            <person name="Riley R."/>
            <person name="Haridas S."/>
            <person name="Wolfe K.H."/>
            <person name="Lopes M.R."/>
            <person name="Hittinger C.T."/>
            <person name="Goker M."/>
            <person name="Salamov A."/>
            <person name="Wisecaver J."/>
            <person name="Long T.M."/>
            <person name="Aerts A.L."/>
            <person name="Barry K."/>
            <person name="Choi C."/>
            <person name="Clum A."/>
            <person name="Coughlan A.Y."/>
            <person name="Deshpande S."/>
            <person name="Douglass A.P."/>
            <person name="Hanson S.J."/>
            <person name="Klenk H.-P."/>
            <person name="Labutti K."/>
            <person name="Lapidus A."/>
            <person name="Lindquist E."/>
            <person name="Lipzen A."/>
            <person name="Meier-Kolthoff J.P."/>
            <person name="Ohm R.A."/>
            <person name="Otillar R.P."/>
            <person name="Pangilinan J."/>
            <person name="Peng Y."/>
            <person name="Rokas A."/>
            <person name="Rosa C.A."/>
            <person name="Scheuner C."/>
            <person name="Sibirny A.A."/>
            <person name="Slot J.C."/>
            <person name="Stielow J.B."/>
            <person name="Sun H."/>
            <person name="Kurtzman C.P."/>
            <person name="Blackwell M."/>
            <person name="Grigoriev I.V."/>
            <person name="Jeffries T.W."/>
        </authorList>
    </citation>
    <scope>NUCLEOTIDE SEQUENCE [LARGE SCALE GENOMIC DNA]</scope>
    <source>
        <strain evidence="4">DSM 1968</strain>
    </source>
</reference>
<keyword evidence="2" id="KW-0472">Membrane</keyword>
<feature type="transmembrane region" description="Helical" evidence="2">
    <location>
        <begin position="188"/>
        <end position="209"/>
    </location>
</feature>
<sequence>MSSLITKLFFIKSSSQDPNHQNYISMISQHNRSDRVLCTEDRHNETGDNQNQEIHASDNKNDNGIFYKPKFDSTFTFESDLDLDSDGDTIYGDSDEASNKEIQINDISFKNLNSKTLSISIQLNDDIENQLFELTNNNNFFKFQNHNQNQNQNKNKNKNSYLISNLKSILNSNQPSLQRNHSFLTSDFFQNFALFISIMIFFITTYYYCNPPRINISLSCLIEAFKKNNYDEQMFIIQKLSEVAESSRNA</sequence>
<feature type="region of interest" description="Disordered" evidence="1">
    <location>
        <begin position="42"/>
        <end position="63"/>
    </location>
</feature>
<keyword evidence="2" id="KW-1133">Transmembrane helix</keyword>
<dbReference type="GeneID" id="30966274"/>
<dbReference type="RefSeq" id="XP_020049174.1">
    <property type="nucleotide sequence ID" value="XM_020192638.1"/>
</dbReference>
<evidence type="ECO:0000313" key="3">
    <source>
        <dbReference type="EMBL" id="ODV62867.1"/>
    </source>
</evidence>
<name>A0A1D2VMS3_9ASCO</name>
<organism evidence="3 4">
    <name type="scientific">Ascoidea rubescens DSM 1968</name>
    <dbReference type="NCBI Taxonomy" id="1344418"/>
    <lineage>
        <taxon>Eukaryota</taxon>
        <taxon>Fungi</taxon>
        <taxon>Dikarya</taxon>
        <taxon>Ascomycota</taxon>
        <taxon>Saccharomycotina</taxon>
        <taxon>Saccharomycetes</taxon>
        <taxon>Ascoideaceae</taxon>
        <taxon>Ascoidea</taxon>
    </lineage>
</organism>
<gene>
    <name evidence="3" type="ORF">ASCRUDRAFT_74321</name>
</gene>
<dbReference type="InParanoid" id="A0A1D2VMS3"/>
<keyword evidence="4" id="KW-1185">Reference proteome</keyword>
<evidence type="ECO:0000256" key="2">
    <source>
        <dbReference type="SAM" id="Phobius"/>
    </source>
</evidence>
<dbReference type="Proteomes" id="UP000095038">
    <property type="component" value="Unassembled WGS sequence"/>
</dbReference>
<protein>
    <recommendedName>
        <fullName evidence="5">Transmembrane protein</fullName>
    </recommendedName>
</protein>
<keyword evidence="2" id="KW-0812">Transmembrane</keyword>
<dbReference type="EMBL" id="KV454476">
    <property type="protein sequence ID" value="ODV62867.1"/>
    <property type="molecule type" value="Genomic_DNA"/>
</dbReference>
<evidence type="ECO:0008006" key="5">
    <source>
        <dbReference type="Google" id="ProtNLM"/>
    </source>
</evidence>
<proteinExistence type="predicted"/>
<dbReference type="AlphaFoldDB" id="A0A1D2VMS3"/>